<dbReference type="Gene3D" id="1.10.1200.10">
    <property type="entry name" value="ACP-like"/>
    <property type="match status" value="1"/>
</dbReference>
<protein>
    <recommendedName>
        <fullName evidence="4">Carrier domain-containing protein</fullName>
    </recommendedName>
</protein>
<keyword evidence="2" id="KW-0597">Phosphoprotein</keyword>
<evidence type="ECO:0000256" key="3">
    <source>
        <dbReference type="SAM" id="MobiDB-lite"/>
    </source>
</evidence>
<evidence type="ECO:0000313" key="5">
    <source>
        <dbReference type="EMBL" id="CAD9507273.1"/>
    </source>
</evidence>
<gene>
    <name evidence="5" type="ORF">AAND1436_LOCUS38406</name>
</gene>
<reference evidence="5" key="1">
    <citation type="submission" date="2021-01" db="EMBL/GenBank/DDBJ databases">
        <authorList>
            <person name="Corre E."/>
            <person name="Pelletier E."/>
            <person name="Niang G."/>
            <person name="Scheremetjew M."/>
            <person name="Finn R."/>
            <person name="Kale V."/>
            <person name="Holt S."/>
            <person name="Cochrane G."/>
            <person name="Meng A."/>
            <person name="Brown T."/>
            <person name="Cohen L."/>
        </authorList>
    </citation>
    <scope>NUCLEOTIDE SEQUENCE</scope>
    <source>
        <strain evidence="5">CCMP2222</strain>
    </source>
</reference>
<dbReference type="Pfam" id="PF00550">
    <property type="entry name" value="PP-binding"/>
    <property type="match status" value="1"/>
</dbReference>
<proteinExistence type="predicted"/>
<dbReference type="InterPro" id="IPR020806">
    <property type="entry name" value="PKS_PP-bd"/>
</dbReference>
<evidence type="ECO:0000256" key="2">
    <source>
        <dbReference type="ARBA" id="ARBA00022553"/>
    </source>
</evidence>
<dbReference type="GO" id="GO:0031177">
    <property type="term" value="F:phosphopantetheine binding"/>
    <property type="evidence" value="ECO:0007669"/>
    <property type="project" value="InterPro"/>
</dbReference>
<feature type="domain" description="Carrier" evidence="4">
    <location>
        <begin position="38"/>
        <end position="113"/>
    </location>
</feature>
<dbReference type="InterPro" id="IPR036736">
    <property type="entry name" value="ACP-like_sf"/>
</dbReference>
<dbReference type="PROSITE" id="PS50075">
    <property type="entry name" value="CARRIER"/>
    <property type="match status" value="1"/>
</dbReference>
<dbReference type="InterPro" id="IPR009081">
    <property type="entry name" value="PP-bd_ACP"/>
</dbReference>
<dbReference type="SMART" id="SM00823">
    <property type="entry name" value="PKS_PP"/>
    <property type="match status" value="1"/>
</dbReference>
<sequence>MIQGMRGGQMQEPMEKPDSSVGDSTSFTSTAPLGLKPPELRDAARTVLGLVTSLVGHNDISRDDPLVELGIDSLASLQLRISVLAEFDVALPVGVVYPHGSVNELAHMLVSECTRQRVEEEDDHFGHRQ</sequence>
<evidence type="ECO:0000256" key="1">
    <source>
        <dbReference type="ARBA" id="ARBA00022450"/>
    </source>
</evidence>
<dbReference type="EMBL" id="HBGQ01080299">
    <property type="protein sequence ID" value="CAD9507273.1"/>
    <property type="molecule type" value="Transcribed_RNA"/>
</dbReference>
<accession>A0A7S2I3Z6</accession>
<dbReference type="SUPFAM" id="SSF47336">
    <property type="entry name" value="ACP-like"/>
    <property type="match status" value="1"/>
</dbReference>
<dbReference type="AlphaFoldDB" id="A0A7S2I3Z6"/>
<feature type="region of interest" description="Disordered" evidence="3">
    <location>
        <begin position="1"/>
        <end position="38"/>
    </location>
</feature>
<evidence type="ECO:0000259" key="4">
    <source>
        <dbReference type="PROSITE" id="PS50075"/>
    </source>
</evidence>
<name>A0A7S2I3Z6_9DINO</name>
<organism evidence="5">
    <name type="scientific">Alexandrium andersonii</name>
    <dbReference type="NCBI Taxonomy" id="327968"/>
    <lineage>
        <taxon>Eukaryota</taxon>
        <taxon>Sar</taxon>
        <taxon>Alveolata</taxon>
        <taxon>Dinophyceae</taxon>
        <taxon>Gonyaulacales</taxon>
        <taxon>Pyrocystaceae</taxon>
        <taxon>Alexandrium</taxon>
    </lineage>
</organism>
<keyword evidence="1" id="KW-0596">Phosphopantetheine</keyword>
<feature type="compositionally biased region" description="Polar residues" evidence="3">
    <location>
        <begin position="21"/>
        <end position="31"/>
    </location>
</feature>